<dbReference type="OrthoDB" id="10254627at2759"/>
<dbReference type="InterPro" id="IPR023035">
    <property type="entry name" value="Ribosomal_uS9_bac/plastid"/>
</dbReference>
<sequence>MNAHTRIHQLVLLISKPNIILSSRIIRSSLPPLSLKLFHRQSSTITPAFLDTVQPFLQERSKPHTSSYFTGKPAYYDLLIQLDDLISKYSAFPKRQKSPLATLWKLNAVLSQDLGISLKTSQYSKIVQKLNKLDLIEADEVKEYLKLFKRHYQLVDKREELASSKHGQLDEYNRSLTVGRRKEATARVFLIKGAGDVRVNGRPLADYFIEAKDRETCIFPFVVTETVGQYNVWALVKGGGPTGQSGAIAHAITKGLLIHNYDLKPILRKAKLVTRDTRVVERKKPGLAKARKSYTWVKR</sequence>
<evidence type="ECO:0000256" key="1">
    <source>
        <dbReference type="ARBA" id="ARBA00005251"/>
    </source>
</evidence>
<dbReference type="GO" id="GO:0005763">
    <property type="term" value="C:mitochondrial small ribosomal subunit"/>
    <property type="evidence" value="ECO:0007669"/>
    <property type="project" value="TreeGrafter"/>
</dbReference>
<evidence type="ECO:0000256" key="4">
    <source>
        <dbReference type="ARBA" id="ARBA00039318"/>
    </source>
</evidence>
<dbReference type="GO" id="GO:0003735">
    <property type="term" value="F:structural constituent of ribosome"/>
    <property type="evidence" value="ECO:0007669"/>
    <property type="project" value="InterPro"/>
</dbReference>
<keyword evidence="8" id="KW-1185">Reference proteome</keyword>
<evidence type="ECO:0000313" key="8">
    <source>
        <dbReference type="Proteomes" id="UP000789739"/>
    </source>
</evidence>
<dbReference type="Proteomes" id="UP000789739">
    <property type="component" value="Unassembled WGS sequence"/>
</dbReference>
<keyword evidence="2 6" id="KW-0689">Ribosomal protein</keyword>
<dbReference type="GO" id="GO:0003723">
    <property type="term" value="F:RNA binding"/>
    <property type="evidence" value="ECO:0007669"/>
    <property type="project" value="TreeGrafter"/>
</dbReference>
<evidence type="ECO:0000256" key="5">
    <source>
        <dbReference type="ARBA" id="ARBA00042623"/>
    </source>
</evidence>
<dbReference type="NCBIfam" id="NF001099">
    <property type="entry name" value="PRK00132.1"/>
    <property type="match status" value="1"/>
</dbReference>
<comment type="caution">
    <text evidence="7">The sequence shown here is derived from an EMBL/GenBank/DDBJ whole genome shotgun (WGS) entry which is preliminary data.</text>
</comment>
<comment type="similarity">
    <text evidence="1 6">Belongs to the universal ribosomal protein uS9 family.</text>
</comment>
<dbReference type="GO" id="GO:0006412">
    <property type="term" value="P:translation"/>
    <property type="evidence" value="ECO:0007669"/>
    <property type="project" value="InterPro"/>
</dbReference>
<dbReference type="SUPFAM" id="SSF54211">
    <property type="entry name" value="Ribosomal protein S5 domain 2-like"/>
    <property type="match status" value="1"/>
</dbReference>
<dbReference type="InterPro" id="IPR020574">
    <property type="entry name" value="Ribosomal_uS9_CS"/>
</dbReference>
<evidence type="ECO:0000256" key="6">
    <source>
        <dbReference type="RuleBase" id="RU003815"/>
    </source>
</evidence>
<keyword evidence="3 6" id="KW-0687">Ribonucleoprotein</keyword>
<dbReference type="PANTHER" id="PTHR21569:SF1">
    <property type="entry name" value="SMALL RIBOSOMAL SUBUNIT PROTEIN US9M"/>
    <property type="match status" value="1"/>
</dbReference>
<name>A0A9N9CB94_9GLOM</name>
<reference evidence="7" key="1">
    <citation type="submission" date="2021-06" db="EMBL/GenBank/DDBJ databases">
        <authorList>
            <person name="Kallberg Y."/>
            <person name="Tangrot J."/>
            <person name="Rosling A."/>
        </authorList>
    </citation>
    <scope>NUCLEOTIDE SEQUENCE</scope>
    <source>
        <strain evidence="7">BR232B</strain>
    </source>
</reference>
<dbReference type="Pfam" id="PF00380">
    <property type="entry name" value="Ribosomal_S9"/>
    <property type="match status" value="1"/>
</dbReference>
<proteinExistence type="inferred from homology"/>
<dbReference type="InterPro" id="IPR014721">
    <property type="entry name" value="Ribsml_uS5_D2-typ_fold_subgr"/>
</dbReference>
<protein>
    <recommendedName>
        <fullName evidence="4">Small ribosomal subunit protein uS9m</fullName>
    </recommendedName>
    <alternativeName>
        <fullName evidence="5">37S ribosomal protein S9, mitochondrial</fullName>
    </alternativeName>
</protein>
<organism evidence="7 8">
    <name type="scientific">Paraglomus brasilianum</name>
    <dbReference type="NCBI Taxonomy" id="144538"/>
    <lineage>
        <taxon>Eukaryota</taxon>
        <taxon>Fungi</taxon>
        <taxon>Fungi incertae sedis</taxon>
        <taxon>Mucoromycota</taxon>
        <taxon>Glomeromycotina</taxon>
        <taxon>Glomeromycetes</taxon>
        <taxon>Paraglomerales</taxon>
        <taxon>Paraglomeraceae</taxon>
        <taxon>Paraglomus</taxon>
    </lineage>
</organism>
<dbReference type="PROSITE" id="PS00360">
    <property type="entry name" value="RIBOSOMAL_S9"/>
    <property type="match status" value="1"/>
</dbReference>
<gene>
    <name evidence="7" type="ORF">PBRASI_LOCUS7263</name>
</gene>
<evidence type="ECO:0000256" key="3">
    <source>
        <dbReference type="ARBA" id="ARBA00023274"/>
    </source>
</evidence>
<accession>A0A9N9CB94</accession>
<evidence type="ECO:0000256" key="2">
    <source>
        <dbReference type="ARBA" id="ARBA00022980"/>
    </source>
</evidence>
<evidence type="ECO:0000313" key="7">
    <source>
        <dbReference type="EMBL" id="CAG8593728.1"/>
    </source>
</evidence>
<dbReference type="PANTHER" id="PTHR21569">
    <property type="entry name" value="RIBOSOMAL PROTEIN S9"/>
    <property type="match status" value="1"/>
</dbReference>
<dbReference type="FunFam" id="3.30.230.10:FF:000001">
    <property type="entry name" value="30S ribosomal protein S9"/>
    <property type="match status" value="1"/>
</dbReference>
<dbReference type="Gene3D" id="3.30.230.10">
    <property type="match status" value="1"/>
</dbReference>
<dbReference type="EMBL" id="CAJVPI010001088">
    <property type="protein sequence ID" value="CAG8593728.1"/>
    <property type="molecule type" value="Genomic_DNA"/>
</dbReference>
<dbReference type="AlphaFoldDB" id="A0A9N9CB94"/>
<dbReference type="InterPro" id="IPR000754">
    <property type="entry name" value="Ribosomal_uS9"/>
</dbReference>
<dbReference type="InterPro" id="IPR020568">
    <property type="entry name" value="Ribosomal_Su5_D2-typ_SF"/>
</dbReference>